<dbReference type="EMBL" id="LCRD01000057">
    <property type="protein sequence ID" value="KKW28958.1"/>
    <property type="molecule type" value="Genomic_DNA"/>
</dbReference>
<dbReference type="Proteomes" id="UP000034846">
    <property type="component" value="Unassembled WGS sequence"/>
</dbReference>
<evidence type="ECO:0000313" key="1">
    <source>
        <dbReference type="EMBL" id="KKW28958.1"/>
    </source>
</evidence>
<sequence length="41" mass="4908">EHVIVRVHPTYRARLHIHGDIARSEWLAGVHHVRVREMHHV</sequence>
<accession>A0A0G1XCC6</accession>
<organism evidence="1 2">
    <name type="scientific">Candidatus Uhrbacteria bacterium GW2011_GWD2_52_7</name>
    <dbReference type="NCBI Taxonomy" id="1618989"/>
    <lineage>
        <taxon>Bacteria</taxon>
        <taxon>Candidatus Uhriibacteriota</taxon>
    </lineage>
</organism>
<protein>
    <submittedName>
        <fullName evidence="1">Uncharacterized protein</fullName>
    </submittedName>
</protein>
<evidence type="ECO:0000313" key="2">
    <source>
        <dbReference type="Proteomes" id="UP000034846"/>
    </source>
</evidence>
<reference evidence="1 2" key="1">
    <citation type="journal article" date="2015" name="Nature">
        <title>rRNA introns, odd ribosomes, and small enigmatic genomes across a large radiation of phyla.</title>
        <authorList>
            <person name="Brown C.T."/>
            <person name="Hug L.A."/>
            <person name="Thomas B.C."/>
            <person name="Sharon I."/>
            <person name="Castelle C.J."/>
            <person name="Singh A."/>
            <person name="Wilkins M.J."/>
            <person name="Williams K.H."/>
            <person name="Banfield J.F."/>
        </authorList>
    </citation>
    <scope>NUCLEOTIDE SEQUENCE [LARGE SCALE GENOMIC DNA]</scope>
</reference>
<name>A0A0G1XCC6_9BACT</name>
<comment type="caution">
    <text evidence="1">The sequence shown here is derived from an EMBL/GenBank/DDBJ whole genome shotgun (WGS) entry which is preliminary data.</text>
</comment>
<dbReference type="AlphaFoldDB" id="A0A0G1XCC6"/>
<proteinExistence type="predicted"/>
<feature type="non-terminal residue" evidence="1">
    <location>
        <position position="1"/>
    </location>
</feature>
<gene>
    <name evidence="1" type="ORF">UY72_C0057G0012</name>
</gene>